<dbReference type="AlphaFoldDB" id="A0A1Q5P4A5"/>
<dbReference type="EMBL" id="MRWQ01000005">
    <property type="protein sequence ID" value="OKL37013.1"/>
    <property type="molecule type" value="Genomic_DNA"/>
</dbReference>
<dbReference type="STRING" id="1714354.BLL40_05320"/>
<sequence length="119" mass="13244">MISSLAAMIFLLALIRIDINIPSIFIVGCAIFAFFMVSADFFQFFCTLKINPQNNTRIQKFILSNSAMIRDGIIAFSFPMSLTISLIILQKGRDFITATSDVVTLMALGLTLLLISIRE</sequence>
<organism evidence="2 3">
    <name type="scientific">Domibacillus mangrovi</name>
    <dbReference type="NCBI Taxonomy" id="1714354"/>
    <lineage>
        <taxon>Bacteria</taxon>
        <taxon>Bacillati</taxon>
        <taxon>Bacillota</taxon>
        <taxon>Bacilli</taxon>
        <taxon>Bacillales</taxon>
        <taxon>Bacillaceae</taxon>
        <taxon>Domibacillus</taxon>
    </lineage>
</organism>
<evidence type="ECO:0000313" key="2">
    <source>
        <dbReference type="EMBL" id="OKL37013.1"/>
    </source>
</evidence>
<reference evidence="2 3" key="1">
    <citation type="submission" date="2016-12" db="EMBL/GenBank/DDBJ databases">
        <title>Domibacillus sp. SAOS 44 whole genome sequencing.</title>
        <authorList>
            <person name="Verma A."/>
            <person name="Krishnamurthi S."/>
        </authorList>
    </citation>
    <scope>NUCLEOTIDE SEQUENCE [LARGE SCALE GENOMIC DNA]</scope>
    <source>
        <strain evidence="2 3">SAOS 44</strain>
    </source>
</reference>
<keyword evidence="1" id="KW-1133">Transmembrane helix</keyword>
<feature type="transmembrane region" description="Helical" evidence="1">
    <location>
        <begin position="67"/>
        <end position="89"/>
    </location>
</feature>
<keyword evidence="3" id="KW-1185">Reference proteome</keyword>
<feature type="transmembrane region" description="Helical" evidence="1">
    <location>
        <begin position="25"/>
        <end position="46"/>
    </location>
</feature>
<dbReference type="RefSeq" id="WP_073710894.1">
    <property type="nucleotide sequence ID" value="NZ_MRWQ01000005.1"/>
</dbReference>
<keyword evidence="1" id="KW-0812">Transmembrane</keyword>
<evidence type="ECO:0000256" key="1">
    <source>
        <dbReference type="SAM" id="Phobius"/>
    </source>
</evidence>
<name>A0A1Q5P4A5_9BACI</name>
<gene>
    <name evidence="2" type="ORF">BLL40_05320</name>
</gene>
<keyword evidence="1" id="KW-0472">Membrane</keyword>
<comment type="caution">
    <text evidence="2">The sequence shown here is derived from an EMBL/GenBank/DDBJ whole genome shotgun (WGS) entry which is preliminary data.</text>
</comment>
<feature type="transmembrane region" description="Helical" evidence="1">
    <location>
        <begin position="95"/>
        <end position="117"/>
    </location>
</feature>
<dbReference type="OrthoDB" id="9985499at2"/>
<accession>A0A1Q5P4A5</accession>
<dbReference type="Proteomes" id="UP000186524">
    <property type="component" value="Unassembled WGS sequence"/>
</dbReference>
<proteinExistence type="predicted"/>
<evidence type="ECO:0000313" key="3">
    <source>
        <dbReference type="Proteomes" id="UP000186524"/>
    </source>
</evidence>
<protein>
    <submittedName>
        <fullName evidence="2">Uncharacterized protein</fullName>
    </submittedName>
</protein>